<organism evidence="12 13">
    <name type="scientific">Halomonas halophila</name>
    <dbReference type="NCBI Taxonomy" id="29573"/>
    <lineage>
        <taxon>Bacteria</taxon>
        <taxon>Pseudomonadati</taxon>
        <taxon>Pseudomonadota</taxon>
        <taxon>Gammaproteobacteria</taxon>
        <taxon>Oceanospirillales</taxon>
        <taxon>Halomonadaceae</taxon>
        <taxon>Halomonas</taxon>
    </lineage>
</organism>
<feature type="region of interest" description="Disordered" evidence="11">
    <location>
        <begin position="175"/>
        <end position="219"/>
    </location>
</feature>
<protein>
    <recommendedName>
        <fullName evidence="3 10">Protein phosphatase CheZ</fullName>
        <ecNumber evidence="10">3.1.3.-</ecNumber>
    </recommendedName>
    <alternativeName>
        <fullName evidence="9 10">Chemotaxis protein CheZ</fullName>
    </alternativeName>
</protein>
<dbReference type="NCBIfam" id="NF008368">
    <property type="entry name" value="PRK11166.1"/>
    <property type="match status" value="1"/>
</dbReference>
<evidence type="ECO:0000256" key="7">
    <source>
        <dbReference type="ARBA" id="ARBA00022801"/>
    </source>
</evidence>
<evidence type="ECO:0000313" key="12">
    <source>
        <dbReference type="EMBL" id="GEK74068.1"/>
    </source>
</evidence>
<dbReference type="PIRSF" id="PIRSF002884">
    <property type="entry name" value="CheZ"/>
    <property type="match status" value="1"/>
</dbReference>
<evidence type="ECO:0000256" key="10">
    <source>
        <dbReference type="PIRNR" id="PIRNR002884"/>
    </source>
</evidence>
<evidence type="ECO:0000256" key="9">
    <source>
        <dbReference type="ARBA" id="ARBA00029599"/>
    </source>
</evidence>
<dbReference type="InterPro" id="IPR050992">
    <property type="entry name" value="CheZ_family_phosphatases"/>
</dbReference>
<evidence type="ECO:0000313" key="13">
    <source>
        <dbReference type="Proteomes" id="UP000321121"/>
    </source>
</evidence>
<proteinExistence type="inferred from homology"/>
<dbReference type="Pfam" id="PF04344">
    <property type="entry name" value="CheZ"/>
    <property type="match status" value="1"/>
</dbReference>
<keyword evidence="4 10" id="KW-0963">Cytoplasm</keyword>
<dbReference type="Gene3D" id="1.20.5.590">
    <property type="entry name" value="Single helix bin"/>
    <property type="match status" value="1"/>
</dbReference>
<dbReference type="Gene3D" id="1.10.287.500">
    <property type="entry name" value="Helix hairpin bin"/>
    <property type="match status" value="1"/>
</dbReference>
<comment type="similarity">
    <text evidence="2 10">Belongs to the CheZ family.</text>
</comment>
<comment type="subunit">
    <text evidence="10">Homodimer.</text>
</comment>
<gene>
    <name evidence="12" type="ORF">HHA04nite_26120</name>
</gene>
<dbReference type="Proteomes" id="UP000321121">
    <property type="component" value="Unassembled WGS sequence"/>
</dbReference>
<reference evidence="12 13" key="1">
    <citation type="submission" date="2019-07" db="EMBL/GenBank/DDBJ databases">
        <title>Whole genome shotgun sequence of Halomonas halophila NBRC 102604.</title>
        <authorList>
            <person name="Hosoyama A."/>
            <person name="Uohara A."/>
            <person name="Ohji S."/>
            <person name="Ichikawa N."/>
        </authorList>
    </citation>
    <scope>NUCLEOTIDE SEQUENCE [LARGE SCALE GENOMIC DNA]</scope>
    <source>
        <strain evidence="12 13">NBRC 102604</strain>
    </source>
</reference>
<comment type="caution">
    <text evidence="12">The sequence shown here is derived from an EMBL/GenBank/DDBJ whole genome shotgun (WGS) entry which is preliminary data.</text>
</comment>
<keyword evidence="5 10" id="KW-0145">Chemotaxis</keyword>
<keyword evidence="6 10" id="KW-0283">Flagellar rotation</keyword>
<keyword evidence="8 10" id="KW-0904">Protein phosphatase</keyword>
<dbReference type="PANTHER" id="PTHR43693:SF1">
    <property type="entry name" value="PROTEIN PHOSPHATASE CHEZ"/>
    <property type="match status" value="1"/>
</dbReference>
<evidence type="ECO:0000256" key="6">
    <source>
        <dbReference type="ARBA" id="ARBA00022779"/>
    </source>
</evidence>
<dbReference type="SUPFAM" id="SSF75708">
    <property type="entry name" value="Chemotaxis phosphatase CheZ"/>
    <property type="match status" value="1"/>
</dbReference>
<feature type="compositionally biased region" description="Basic and acidic residues" evidence="11">
    <location>
        <begin position="176"/>
        <end position="198"/>
    </location>
</feature>
<evidence type="ECO:0000256" key="11">
    <source>
        <dbReference type="SAM" id="MobiDB-lite"/>
    </source>
</evidence>
<evidence type="ECO:0000256" key="1">
    <source>
        <dbReference type="ARBA" id="ARBA00004496"/>
    </source>
</evidence>
<evidence type="ECO:0000256" key="8">
    <source>
        <dbReference type="ARBA" id="ARBA00022912"/>
    </source>
</evidence>
<evidence type="ECO:0000256" key="4">
    <source>
        <dbReference type="ARBA" id="ARBA00022490"/>
    </source>
</evidence>
<dbReference type="InterPro" id="IPR007439">
    <property type="entry name" value="Chemotax_Pase_CheZ"/>
</dbReference>
<comment type="function">
    <text evidence="10">Plays an important role in bacterial chemotaxis signal transduction pathway by accelerating the dephosphorylation of phosphorylated CheY (CheY-P).</text>
</comment>
<dbReference type="EMBL" id="BJUS01000035">
    <property type="protein sequence ID" value="GEK74068.1"/>
    <property type="molecule type" value="Genomic_DNA"/>
</dbReference>
<keyword evidence="13" id="KW-1185">Reference proteome</keyword>
<dbReference type="PANTHER" id="PTHR43693">
    <property type="entry name" value="PROTEIN PHOSPHATASE CHEZ"/>
    <property type="match status" value="1"/>
</dbReference>
<accession>A0ABQ0U8K7</accession>
<evidence type="ECO:0000256" key="5">
    <source>
        <dbReference type="ARBA" id="ARBA00022500"/>
    </source>
</evidence>
<keyword evidence="7 10" id="KW-0378">Hydrolase</keyword>
<name>A0ABQ0U8K7_9GAMM</name>
<sequence length="231" mass="26239">MMSTETQPGDHQANGDELVQRIGHLTRMLRDSMRELGLDKEIERAADAIPDARDRLSYVATMTEQAAERALNAIDRAQPLQDRLSEGAEALDARWAEWFAEPKELDDARELVKDTRGYLAEVPQTTQATHKELLEIMMAQDFQDLTGQVIKKMMDVIREIEHQLVQVLIDSVPQGEARDSMQRRADGQRESEARKRDEEDSLLNGPQMKPEAEDVVADQDQVDDLLDQLGF</sequence>
<comment type="subcellular location">
    <subcellularLocation>
        <location evidence="1 10">Cytoplasm</location>
    </subcellularLocation>
</comment>
<evidence type="ECO:0000256" key="3">
    <source>
        <dbReference type="ARBA" id="ARBA00018484"/>
    </source>
</evidence>
<evidence type="ECO:0000256" key="2">
    <source>
        <dbReference type="ARBA" id="ARBA00005908"/>
    </source>
</evidence>
<dbReference type="EC" id="3.1.3.-" evidence="10"/>